<evidence type="ECO:0000313" key="2">
    <source>
        <dbReference type="Proteomes" id="UP000240325"/>
    </source>
</evidence>
<dbReference type="Proteomes" id="UP000240325">
    <property type="component" value="Segment"/>
</dbReference>
<dbReference type="SUPFAM" id="SSF57850">
    <property type="entry name" value="RING/U-box"/>
    <property type="match status" value="1"/>
</dbReference>
<dbReference type="Gene3D" id="1.25.40.10">
    <property type="entry name" value="Tetratricopeptide repeat domain"/>
    <property type="match status" value="1"/>
</dbReference>
<accession>A0A2H4UTJ5</accession>
<proteinExistence type="predicted"/>
<name>A0A2H4UTJ5_9VIRU</name>
<dbReference type="EMBL" id="MF782455">
    <property type="protein sequence ID" value="ATZ80208.1"/>
    <property type="molecule type" value="Genomic_DNA"/>
</dbReference>
<dbReference type="Gene3D" id="3.30.40.10">
    <property type="entry name" value="Zinc/RING finger domain, C3HC4 (zinc finger)"/>
    <property type="match status" value="1"/>
</dbReference>
<gene>
    <name evidence="1" type="ORF">BMW23_0149</name>
</gene>
<keyword evidence="2" id="KW-1185">Reference proteome</keyword>
<organism evidence="1">
    <name type="scientific">Bodo saltans virus</name>
    <dbReference type="NCBI Taxonomy" id="2024608"/>
    <lineage>
        <taxon>Viruses</taxon>
        <taxon>Varidnaviria</taxon>
        <taxon>Bamfordvirae</taxon>
        <taxon>Nucleocytoviricota</taxon>
        <taxon>Megaviricetes</taxon>
        <taxon>Imitervirales</taxon>
        <taxon>Mimiviridae</taxon>
        <taxon>Klosneuvirinae</taxon>
        <taxon>Theiavirus</taxon>
        <taxon>Theiavirus salishense</taxon>
    </lineage>
</organism>
<dbReference type="InterPro" id="IPR013083">
    <property type="entry name" value="Znf_RING/FYVE/PHD"/>
</dbReference>
<dbReference type="InterPro" id="IPR011990">
    <property type="entry name" value="TPR-like_helical_dom_sf"/>
</dbReference>
<evidence type="ECO:0000313" key="1">
    <source>
        <dbReference type="EMBL" id="ATZ80208.1"/>
    </source>
</evidence>
<sequence>MYDSEDLKIISQFGNPNEISNDIMCIILVNTYYKNANYDKMKKFCYLALKNKTGGDVAMHILGRYYKSEHDIPKMKICYNIAIENGFTNAMNDMAFYYMTEENNIEEAIKCYEMAIAKNDTFAMIRMAEYYFEKGNDKIKARDYILQAIVNGYTEGIFTILAFFINNEIEIDCYSFMKILPYLTDELIQEEKLRLYIIENCVKFNVYDKILFGVKIHSFAYEQECNICMDKKRKFIIPSCNHPMCTDCFVKNITVTNTKCFCSKQFVTGKFETPNTSSSTKYPNKQV</sequence>
<dbReference type="SUPFAM" id="SSF81901">
    <property type="entry name" value="HCP-like"/>
    <property type="match status" value="1"/>
</dbReference>
<protein>
    <submittedName>
        <fullName evidence="1">RING-finger/TPR domain-containing protein</fullName>
    </submittedName>
</protein>
<reference evidence="1" key="1">
    <citation type="journal article" date="2017" name="Elife">
        <title>The kinetoplastid-infecting Bodo saltans virus (BsV), a window into the most abundant giant viruses in the sea.</title>
        <authorList>
            <person name="Deeg C.M."/>
            <person name="Chow C.-E.T."/>
            <person name="Suttle C.A."/>
        </authorList>
    </citation>
    <scope>NUCLEOTIDE SEQUENCE</scope>
    <source>
        <strain evidence="1">NG1</strain>
    </source>
</reference>